<gene>
    <name evidence="1" type="ORF">BSAL_48325</name>
</gene>
<name>A0A0S4JW68_BODSA</name>
<reference evidence="2" key="1">
    <citation type="submission" date="2015-09" db="EMBL/GenBank/DDBJ databases">
        <authorList>
            <consortium name="Pathogen Informatics"/>
        </authorList>
    </citation>
    <scope>NUCLEOTIDE SEQUENCE [LARGE SCALE GENOMIC DNA]</scope>
    <source>
        <strain evidence="2">Lake Konstanz</strain>
    </source>
</reference>
<evidence type="ECO:0000313" key="2">
    <source>
        <dbReference type="Proteomes" id="UP000051952"/>
    </source>
</evidence>
<proteinExistence type="predicted"/>
<protein>
    <submittedName>
        <fullName evidence="1">Uncharacterized protein</fullName>
    </submittedName>
</protein>
<dbReference type="EMBL" id="CYKH01002251">
    <property type="protein sequence ID" value="CUG94468.1"/>
    <property type="molecule type" value="Genomic_DNA"/>
</dbReference>
<dbReference type="VEuPathDB" id="TriTrypDB:BSAL_48325"/>
<dbReference type="Proteomes" id="UP000051952">
    <property type="component" value="Unassembled WGS sequence"/>
</dbReference>
<organism evidence="1 2">
    <name type="scientific">Bodo saltans</name>
    <name type="common">Flagellated protozoan</name>
    <dbReference type="NCBI Taxonomy" id="75058"/>
    <lineage>
        <taxon>Eukaryota</taxon>
        <taxon>Discoba</taxon>
        <taxon>Euglenozoa</taxon>
        <taxon>Kinetoplastea</taxon>
        <taxon>Metakinetoplastina</taxon>
        <taxon>Eubodonida</taxon>
        <taxon>Bodonidae</taxon>
        <taxon>Bodo</taxon>
    </lineage>
</organism>
<sequence length="48" mass="5389">MRETLNEDGRPSTFYFTNISRSLSVKSPSVHPSPLVAQGFVCLFVLFL</sequence>
<keyword evidence="2" id="KW-1185">Reference proteome</keyword>
<accession>A0A0S4JW68</accession>
<dbReference type="AlphaFoldDB" id="A0A0S4JW68"/>
<evidence type="ECO:0000313" key="1">
    <source>
        <dbReference type="EMBL" id="CUG94468.1"/>
    </source>
</evidence>